<dbReference type="Gene3D" id="3.30.565.10">
    <property type="entry name" value="Histidine kinase-like ATPase, C-terminal domain"/>
    <property type="match status" value="1"/>
</dbReference>
<evidence type="ECO:0000256" key="9">
    <source>
        <dbReference type="SAM" id="MobiDB-lite"/>
    </source>
</evidence>
<dbReference type="PANTHER" id="PTHR45866:SF1">
    <property type="entry name" value="DNA GYRASE SUBUNIT B, MITOCHONDRIAL"/>
    <property type="match status" value="1"/>
</dbReference>
<dbReference type="SUPFAM" id="SSF55874">
    <property type="entry name" value="ATPase domain of HSP90 chaperone/DNA topoisomerase II/histidine kinase"/>
    <property type="match status" value="1"/>
</dbReference>
<evidence type="ECO:0000256" key="3">
    <source>
        <dbReference type="ARBA" id="ARBA00012895"/>
    </source>
</evidence>
<keyword evidence="4" id="KW-0547">Nucleotide-binding</keyword>
<sequence>MATKKFVSDDVKTLRFPESIQSNPGMYIGGTDASGLWVVIREMLDNAVDEHIAGRGTSVQLYADSGTYWVQDDANGIPQGIKKHTVKINGKDVVVKTPTMQAIFSELHTSGKFSGSAAYAAARGTHGVGVKATNALSDSMEVWTMFEGAWYYVAFENGHLVTEVTKMKKGPKRWDGKTPERGTLIRVVPSTSIFSAKSFPASVAIEWAELAAYLTPGFKVTISSPKVTKEFFSKRGPVELIEKMMEKIGCSGEKEMFVYKSELADVIVAFTNADGYQVKGYTNGLGQSSGGKHVDSVSGALYTALKPWIKTKKVAGKQVPVFREADLKEGLVGLVNMYLSKATFTSQDKAKLSDDRAGPEFEAMLVAEATKFFNGNKALAQRIADRATRMNELKSKFTMSKKAASDLNKIKRQGLPAKYASYDLKTKVEHRELFLLEGDSAAGKVREARFPYQAILPLRGKVLNAMRQPEKALESEEILNILAAIGYDVNAADPMTKLQIGKIICLADPDPDGPFVADTPIRVRRLDDGDLGMEPHEVTIESLSRNPNQFEVPVWSGGKQIWAPATAHLVRNVDSLVALEIGGHKYRVSEDHKFVVIRTPSNRDRGLLPFPGSEDLGYIRAVDMRIGDRVWFPAHNKLPRHDWTKQDKSSGLGFLAVNKLRVQKQGEPVPVYCLTVPKYHHFMLPSGIVSSNCHINSLLLGLMYKFLPGLFERGMVYVANAPEFYAESKGNDLTIGSTLGEVQRKLAAKGIKNVAIRHVKGYGEMDEGLIRTLIMDPDTRHLIKIKPLVESDHVDFVKLMSDDVDYRRQMLGLPSAGADDAEEEPAPKKTAKKAAATPEAKPVAKKAATKKKVG</sequence>
<dbReference type="InterPro" id="IPR013506">
    <property type="entry name" value="Topo_IIA_bsu_dom2"/>
</dbReference>
<dbReference type="PANTHER" id="PTHR45866">
    <property type="entry name" value="DNA GYRASE/TOPOISOMERASE SUBUNIT B"/>
    <property type="match status" value="1"/>
</dbReference>
<evidence type="ECO:0000313" key="12">
    <source>
        <dbReference type="EMBL" id="DAF93994.1"/>
    </source>
</evidence>
<dbReference type="InterPro" id="IPR020568">
    <property type="entry name" value="Ribosomal_Su5_D2-typ_SF"/>
</dbReference>
<dbReference type="SMART" id="SM00433">
    <property type="entry name" value="TOP2c"/>
    <property type="match status" value="1"/>
</dbReference>
<dbReference type="SUPFAM" id="SSF56719">
    <property type="entry name" value="Type II DNA topoisomerase"/>
    <property type="match status" value="2"/>
</dbReference>
<comment type="similarity">
    <text evidence="2">Belongs to the type II topoisomerase GyrB family.</text>
</comment>
<dbReference type="Pfam" id="PF01751">
    <property type="entry name" value="Toprim"/>
    <property type="match status" value="1"/>
</dbReference>
<feature type="compositionally biased region" description="Basic residues" evidence="9">
    <location>
        <begin position="843"/>
        <end position="854"/>
    </location>
</feature>
<dbReference type="GO" id="GO:0003677">
    <property type="term" value="F:DNA binding"/>
    <property type="evidence" value="ECO:0007669"/>
    <property type="project" value="UniProtKB-KW"/>
</dbReference>
<evidence type="ECO:0000259" key="11">
    <source>
        <dbReference type="Pfam" id="PF01751"/>
    </source>
</evidence>
<evidence type="ECO:0000256" key="5">
    <source>
        <dbReference type="ARBA" id="ARBA00022840"/>
    </source>
</evidence>
<dbReference type="EMBL" id="BK016090">
    <property type="protein sequence ID" value="DAF93988.1"/>
    <property type="molecule type" value="Genomic_DNA"/>
</dbReference>
<comment type="catalytic activity">
    <reaction evidence="1">
        <text>ATP-dependent breakage, passage and rejoining of double-stranded DNA.</text>
        <dbReference type="EC" id="5.6.2.2"/>
    </reaction>
</comment>
<proteinExistence type="inferred from homology"/>
<evidence type="ECO:0000256" key="8">
    <source>
        <dbReference type="ARBA" id="ARBA00023235"/>
    </source>
</evidence>
<dbReference type="InterPro" id="IPR013759">
    <property type="entry name" value="Topo_IIA_B_C"/>
</dbReference>
<evidence type="ECO:0000256" key="1">
    <source>
        <dbReference type="ARBA" id="ARBA00000185"/>
    </source>
</evidence>
<name>A0A8S5UHW2_9CAUD</name>
<dbReference type="SUPFAM" id="SSF51294">
    <property type="entry name" value="Hedgehog/intein (Hint) domain"/>
    <property type="match status" value="1"/>
</dbReference>
<dbReference type="InterPro" id="IPR036844">
    <property type="entry name" value="Hint_dom_sf"/>
</dbReference>
<reference evidence="12" key="1">
    <citation type="journal article" date="2021" name="Proc. Natl. Acad. Sci. U.S.A.">
        <title>A Catalog of Tens of Thousands of Viruses from Human Metagenomes Reveals Hidden Associations with Chronic Diseases.</title>
        <authorList>
            <person name="Tisza M.J."/>
            <person name="Buck C.B."/>
        </authorList>
    </citation>
    <scope>NUCLEOTIDE SEQUENCE</scope>
    <source>
        <strain evidence="12">Ctu2j3</strain>
    </source>
</reference>
<feature type="domain" description="Toprim" evidence="11">
    <location>
        <begin position="432"/>
        <end position="513"/>
    </location>
</feature>
<dbReference type="InterPro" id="IPR006171">
    <property type="entry name" value="TOPRIM_dom"/>
</dbReference>
<organism evidence="12">
    <name type="scientific">Myoviridae sp. ctu2j3</name>
    <dbReference type="NCBI Taxonomy" id="2825197"/>
    <lineage>
        <taxon>Viruses</taxon>
        <taxon>Duplodnaviria</taxon>
        <taxon>Heunggongvirae</taxon>
        <taxon>Uroviricota</taxon>
        <taxon>Caudoviricetes</taxon>
    </lineage>
</organism>
<dbReference type="Pfam" id="PF00204">
    <property type="entry name" value="DNA_gyraseB"/>
    <property type="match status" value="1"/>
</dbReference>
<dbReference type="InterPro" id="IPR014721">
    <property type="entry name" value="Ribsml_uS5_D2-typ_fold_subgr"/>
</dbReference>
<keyword evidence="6" id="KW-0799">Topoisomerase</keyword>
<evidence type="ECO:0000256" key="2">
    <source>
        <dbReference type="ARBA" id="ARBA00010708"/>
    </source>
</evidence>
<keyword evidence="5" id="KW-0067">ATP-binding</keyword>
<dbReference type="SUPFAM" id="SSF54211">
    <property type="entry name" value="Ribosomal protein S5 domain 2-like"/>
    <property type="match status" value="1"/>
</dbReference>
<dbReference type="PROSITE" id="PS00177">
    <property type="entry name" value="TOPOISOMERASE_II"/>
    <property type="match status" value="1"/>
</dbReference>
<keyword evidence="8" id="KW-0413">Isomerase</keyword>
<dbReference type="InterPro" id="IPR013760">
    <property type="entry name" value="Topo_IIA-like_dom_sf"/>
</dbReference>
<dbReference type="InterPro" id="IPR036890">
    <property type="entry name" value="HATPase_C_sf"/>
</dbReference>
<evidence type="ECO:0000256" key="7">
    <source>
        <dbReference type="ARBA" id="ARBA00023125"/>
    </source>
</evidence>
<dbReference type="PRINTS" id="PR00418">
    <property type="entry name" value="TPI2FAMILY"/>
</dbReference>
<keyword evidence="7" id="KW-0238">DNA-binding</keyword>
<dbReference type="Gene3D" id="3.30.230.10">
    <property type="match status" value="1"/>
</dbReference>
<dbReference type="PROSITE" id="PS50818">
    <property type="entry name" value="INTEIN_C_TER"/>
    <property type="match status" value="1"/>
</dbReference>
<dbReference type="EMBL" id="BK016090">
    <property type="protein sequence ID" value="DAF93994.1"/>
    <property type="molecule type" value="Genomic_DNA"/>
</dbReference>
<dbReference type="InterPro" id="IPR018522">
    <property type="entry name" value="TopoIIA_CS"/>
</dbReference>
<protein>
    <recommendedName>
        <fullName evidence="3">DNA topoisomerase (ATP-hydrolyzing)</fullName>
        <ecNumber evidence="3">5.6.2.2</ecNumber>
    </recommendedName>
</protein>
<dbReference type="EC" id="5.6.2.2" evidence="3"/>
<evidence type="ECO:0000256" key="4">
    <source>
        <dbReference type="ARBA" id="ARBA00022741"/>
    </source>
</evidence>
<dbReference type="GO" id="GO:0005524">
    <property type="term" value="F:ATP binding"/>
    <property type="evidence" value="ECO:0007669"/>
    <property type="project" value="UniProtKB-KW"/>
</dbReference>
<feature type="region of interest" description="Disordered" evidence="9">
    <location>
        <begin position="814"/>
        <end position="854"/>
    </location>
</feature>
<dbReference type="InterPro" id="IPR030934">
    <property type="entry name" value="Intein_C"/>
</dbReference>
<accession>A0A8S5UHW2</accession>
<feature type="domain" description="DNA topoisomerase type IIA subunit B" evidence="10">
    <location>
        <begin position="247"/>
        <end position="391"/>
    </location>
</feature>
<evidence type="ECO:0000256" key="6">
    <source>
        <dbReference type="ARBA" id="ARBA00023029"/>
    </source>
</evidence>
<dbReference type="Gene3D" id="3.40.50.670">
    <property type="match status" value="2"/>
</dbReference>
<dbReference type="InterPro" id="IPR001241">
    <property type="entry name" value="Topo_IIA"/>
</dbReference>
<dbReference type="GO" id="GO:0006265">
    <property type="term" value="P:DNA topological change"/>
    <property type="evidence" value="ECO:0007669"/>
    <property type="project" value="InterPro"/>
</dbReference>
<dbReference type="NCBIfam" id="TIGR01443">
    <property type="entry name" value="intein_Cterm"/>
    <property type="match status" value="1"/>
</dbReference>
<dbReference type="GO" id="GO:0003918">
    <property type="term" value="F:DNA topoisomerase type II (double strand cut, ATP-hydrolyzing) activity"/>
    <property type="evidence" value="ECO:0007669"/>
    <property type="project" value="UniProtKB-EC"/>
</dbReference>
<evidence type="ECO:0000259" key="10">
    <source>
        <dbReference type="Pfam" id="PF00204"/>
    </source>
</evidence>